<dbReference type="Proteomes" id="UP000199039">
    <property type="component" value="Unassembled WGS sequence"/>
</dbReference>
<dbReference type="EMBL" id="FMYH01000001">
    <property type="protein sequence ID" value="SDB85057.1"/>
    <property type="molecule type" value="Genomic_DNA"/>
</dbReference>
<feature type="domain" description="DUF2510" evidence="2">
    <location>
        <begin position="5"/>
        <end position="37"/>
    </location>
</feature>
<evidence type="ECO:0000313" key="3">
    <source>
        <dbReference type="EMBL" id="SDB85057.1"/>
    </source>
</evidence>
<organism evidence="3 4">
    <name type="scientific">Sanguibacter gelidistatuariae</name>
    <dbReference type="NCBI Taxonomy" id="1814289"/>
    <lineage>
        <taxon>Bacteria</taxon>
        <taxon>Bacillati</taxon>
        <taxon>Actinomycetota</taxon>
        <taxon>Actinomycetes</taxon>
        <taxon>Micrococcales</taxon>
        <taxon>Sanguibacteraceae</taxon>
        <taxon>Sanguibacter</taxon>
    </lineage>
</organism>
<proteinExistence type="predicted"/>
<keyword evidence="4" id="KW-1185">Reference proteome</keyword>
<feature type="compositionally biased region" description="Low complexity" evidence="1">
    <location>
        <begin position="74"/>
        <end position="88"/>
    </location>
</feature>
<dbReference type="AlphaFoldDB" id="A0A1G6GST7"/>
<name>A0A1G6GST7_9MICO</name>
<evidence type="ECO:0000259" key="2">
    <source>
        <dbReference type="Pfam" id="PF10708"/>
    </source>
</evidence>
<evidence type="ECO:0000256" key="1">
    <source>
        <dbReference type="SAM" id="MobiDB-lite"/>
    </source>
</evidence>
<protein>
    <recommendedName>
        <fullName evidence="2">DUF2510 domain-containing protein</fullName>
    </recommendedName>
</protein>
<feature type="compositionally biased region" description="Gly residues" evidence="1">
    <location>
        <begin position="127"/>
        <end position="137"/>
    </location>
</feature>
<sequence length="281" mass="28869">MAAPAGWYVDPQNPQLMRFFDGQSWTTQTQAAPAQAPQQGPTTQQGWQGQAQNQQGQNGAGVSYQHPGRQSADQQQSGYTQPGQQSGQPGFGQPGFQPSGYGQQPGVGQPATQQPANNHQPANQQAGAGGFQFGGGQQIPTADRPTTGSPRGVKIAIAGAAVGVVAIMGIGMAMSDDPTAGSASSTGVKIQEPLPSGYDCDTLNDDTISASAGNSSDQQLVATSGLTVVKDRIDDAKVPEQGKSMEVFACSGTLTFGDGTEIDGTVMLTLEDDGFFYVGLG</sequence>
<feature type="compositionally biased region" description="Low complexity" evidence="1">
    <location>
        <begin position="25"/>
        <end position="61"/>
    </location>
</feature>
<accession>A0A1G6GST7</accession>
<gene>
    <name evidence="3" type="ORF">SAMN05216410_0446</name>
</gene>
<dbReference type="Pfam" id="PF10708">
    <property type="entry name" value="DUF2510"/>
    <property type="match status" value="1"/>
</dbReference>
<dbReference type="STRING" id="1814289.SAMN05216410_0446"/>
<reference evidence="3 4" key="1">
    <citation type="submission" date="2016-09" db="EMBL/GenBank/DDBJ databases">
        <authorList>
            <person name="Capua I."/>
            <person name="De Benedictis P."/>
            <person name="Joannis T."/>
            <person name="Lombin L.H."/>
            <person name="Cattoli G."/>
        </authorList>
    </citation>
    <scope>NUCLEOTIDE SEQUENCE [LARGE SCALE GENOMIC DNA]</scope>
    <source>
        <strain evidence="3 4">ISLP-3</strain>
    </source>
</reference>
<feature type="compositionally biased region" description="Low complexity" evidence="1">
    <location>
        <begin position="94"/>
        <end position="126"/>
    </location>
</feature>
<dbReference type="RefSeq" id="WP_175558962.1">
    <property type="nucleotide sequence ID" value="NZ_FMYH01000001.1"/>
</dbReference>
<feature type="region of interest" description="Disordered" evidence="1">
    <location>
        <begin position="19"/>
        <end position="150"/>
    </location>
</feature>
<dbReference type="InterPro" id="IPR018929">
    <property type="entry name" value="DUF2510"/>
</dbReference>
<evidence type="ECO:0000313" key="4">
    <source>
        <dbReference type="Proteomes" id="UP000199039"/>
    </source>
</evidence>